<keyword evidence="1" id="KW-0472">Membrane</keyword>
<evidence type="ECO:0000256" key="1">
    <source>
        <dbReference type="SAM" id="Phobius"/>
    </source>
</evidence>
<dbReference type="Proteomes" id="UP000266744">
    <property type="component" value="Chromosome"/>
</dbReference>
<feature type="transmembrane region" description="Helical" evidence="1">
    <location>
        <begin position="81"/>
        <end position="100"/>
    </location>
</feature>
<feature type="transmembrane region" description="Helical" evidence="1">
    <location>
        <begin position="313"/>
        <end position="330"/>
    </location>
</feature>
<protein>
    <submittedName>
        <fullName evidence="2">Membrane protein</fullName>
    </submittedName>
</protein>
<proteinExistence type="predicted"/>
<sequence>MKLSKKNAAVVQKTLDGWASEGVIAPEEHQRLLKHVVIQPFDWRRLASYAFLGALACLATAVASLFADSVLIAWISQFLRFDAPAISVICAGIAVTFYYWGFRRYRLSPDKIYSNEALLFLGVLFTATSLGYLGIWLDNGSGRVSLLLLLGAGIYALIGWLGRSPLVWLFALLSLGNAFGAETGYLSGWGAYWLGLNYPLRFILFGLILISVVLLAQNPLRQRRLERVSQAMGLLYLFLALWLLSIFGNYGDIDGWYQVRQIALFHWSLLFALAAGAAIWLGLKRDDAMLRGFGLTFLAINLYTRFFELFWDSLTKTLFFVILGGSLWLLGRYAEKIWRLGHSNTDVTH</sequence>
<feature type="transmembrane region" description="Helical" evidence="1">
    <location>
        <begin position="228"/>
        <end position="250"/>
    </location>
</feature>
<dbReference type="EMBL" id="CP010029">
    <property type="protein sequence ID" value="ANI31185.1"/>
    <property type="molecule type" value="Genomic_DNA"/>
</dbReference>
<feature type="transmembrane region" description="Helical" evidence="1">
    <location>
        <begin position="143"/>
        <end position="161"/>
    </location>
</feature>
<feature type="transmembrane region" description="Helical" evidence="1">
    <location>
        <begin position="288"/>
        <end position="307"/>
    </location>
</feature>
<organism evidence="2 3">
    <name type="scientific">Yersinia entomophaga</name>
    <dbReference type="NCBI Taxonomy" id="935293"/>
    <lineage>
        <taxon>Bacteria</taxon>
        <taxon>Pseudomonadati</taxon>
        <taxon>Pseudomonadota</taxon>
        <taxon>Gammaproteobacteria</taxon>
        <taxon>Enterobacterales</taxon>
        <taxon>Yersiniaceae</taxon>
        <taxon>Yersinia</taxon>
    </lineage>
</organism>
<evidence type="ECO:0000313" key="3">
    <source>
        <dbReference type="Proteomes" id="UP000266744"/>
    </source>
</evidence>
<gene>
    <name evidence="2" type="ORF">PL78_15320</name>
</gene>
<keyword evidence="1" id="KW-0812">Transmembrane</keyword>
<feature type="transmembrane region" description="Helical" evidence="1">
    <location>
        <begin position="166"/>
        <end position="186"/>
    </location>
</feature>
<dbReference type="RefSeq" id="WP_064516808.1">
    <property type="nucleotide sequence ID" value="NZ_CP010029.1"/>
</dbReference>
<feature type="transmembrane region" description="Helical" evidence="1">
    <location>
        <begin position="262"/>
        <end position="281"/>
    </location>
</feature>
<name>A0ABN4Q1V3_YERET</name>
<accession>A0ABN4Q1V3</accession>
<evidence type="ECO:0000313" key="2">
    <source>
        <dbReference type="EMBL" id="ANI31185.1"/>
    </source>
</evidence>
<feature type="transmembrane region" description="Helical" evidence="1">
    <location>
        <begin position="112"/>
        <end position="137"/>
    </location>
</feature>
<reference evidence="3" key="1">
    <citation type="journal article" date="2016" name="Toxins">
        <title>The Draft Genome Sequence of the Yersinia entomophaga Entomopathogenic Type Strain MH96T.</title>
        <authorList>
            <person name="Hurst M.R."/>
            <person name="Beattie A."/>
            <person name="Altermann E."/>
            <person name="Moraga R.M."/>
            <person name="Harper L.A."/>
            <person name="Calder J."/>
            <person name="Laugraud A."/>
        </authorList>
    </citation>
    <scope>NUCLEOTIDE SEQUENCE [LARGE SCALE GENOMIC DNA]</scope>
    <source>
        <strain evidence="3">MH96</strain>
    </source>
</reference>
<feature type="transmembrane region" description="Helical" evidence="1">
    <location>
        <begin position="49"/>
        <end position="75"/>
    </location>
</feature>
<feature type="transmembrane region" description="Helical" evidence="1">
    <location>
        <begin position="198"/>
        <end position="216"/>
    </location>
</feature>
<keyword evidence="1" id="KW-1133">Transmembrane helix</keyword>
<keyword evidence="3" id="KW-1185">Reference proteome</keyword>